<dbReference type="GeneID" id="87831610"/>
<evidence type="ECO:0000256" key="1">
    <source>
        <dbReference type="SAM" id="Phobius"/>
    </source>
</evidence>
<dbReference type="EMBL" id="MU853234">
    <property type="protein sequence ID" value="KAK4121221.1"/>
    <property type="molecule type" value="Genomic_DNA"/>
</dbReference>
<dbReference type="PROSITE" id="PS51257">
    <property type="entry name" value="PROKAR_LIPOPROTEIN"/>
    <property type="match status" value="1"/>
</dbReference>
<keyword evidence="2" id="KW-0732">Signal</keyword>
<dbReference type="RefSeq" id="XP_062644992.1">
    <property type="nucleotide sequence ID" value="XM_062794841.1"/>
</dbReference>
<feature type="transmembrane region" description="Helical" evidence="1">
    <location>
        <begin position="42"/>
        <end position="62"/>
    </location>
</feature>
<dbReference type="Proteomes" id="UP001302602">
    <property type="component" value="Unassembled WGS sequence"/>
</dbReference>
<keyword evidence="1" id="KW-0472">Membrane</keyword>
<keyword evidence="1" id="KW-1133">Transmembrane helix</keyword>
<keyword evidence="1" id="KW-0812">Transmembrane</keyword>
<gene>
    <name evidence="3" type="ORF">N657DRAFT_657811</name>
</gene>
<dbReference type="AlphaFoldDB" id="A0AAN6Z0T5"/>
<feature type="transmembrane region" description="Helical" evidence="1">
    <location>
        <begin position="333"/>
        <end position="350"/>
    </location>
</feature>
<accession>A0AAN6Z0T5</accession>
<evidence type="ECO:0000313" key="4">
    <source>
        <dbReference type="Proteomes" id="UP001302602"/>
    </source>
</evidence>
<dbReference type="PANTHER" id="PTHR35043">
    <property type="entry name" value="TRANSCRIPTION FACTOR DOMAIN-CONTAINING PROTEIN"/>
    <property type="match status" value="1"/>
</dbReference>
<reference evidence="3" key="2">
    <citation type="submission" date="2023-05" db="EMBL/GenBank/DDBJ databases">
        <authorList>
            <consortium name="Lawrence Berkeley National Laboratory"/>
            <person name="Steindorff A."/>
            <person name="Hensen N."/>
            <person name="Bonometti L."/>
            <person name="Westerberg I."/>
            <person name="Brannstrom I.O."/>
            <person name="Guillou S."/>
            <person name="Cros-Aarteil S."/>
            <person name="Calhoun S."/>
            <person name="Haridas S."/>
            <person name="Kuo A."/>
            <person name="Mondo S."/>
            <person name="Pangilinan J."/>
            <person name="Riley R."/>
            <person name="Labutti K."/>
            <person name="Andreopoulos B."/>
            <person name="Lipzen A."/>
            <person name="Chen C."/>
            <person name="Yanf M."/>
            <person name="Daum C."/>
            <person name="Ng V."/>
            <person name="Clum A."/>
            <person name="Ohm R."/>
            <person name="Martin F."/>
            <person name="Silar P."/>
            <person name="Natvig D."/>
            <person name="Lalanne C."/>
            <person name="Gautier V."/>
            <person name="Ament-Velasquez S.L."/>
            <person name="Kruys A."/>
            <person name="Hutchinson M.I."/>
            <person name="Powell A.J."/>
            <person name="Barry K."/>
            <person name="Miller A.N."/>
            <person name="Grigoriev I.V."/>
            <person name="Debuchy R."/>
            <person name="Gladieux P."/>
            <person name="Thoren M.H."/>
            <person name="Johannesson H."/>
        </authorList>
    </citation>
    <scope>NUCLEOTIDE SEQUENCE</scope>
    <source>
        <strain evidence="3">CBS 731.68</strain>
    </source>
</reference>
<reference evidence="3" key="1">
    <citation type="journal article" date="2023" name="Mol. Phylogenet. Evol.">
        <title>Genome-scale phylogeny and comparative genomics of the fungal order Sordariales.</title>
        <authorList>
            <person name="Hensen N."/>
            <person name="Bonometti L."/>
            <person name="Westerberg I."/>
            <person name="Brannstrom I.O."/>
            <person name="Guillou S."/>
            <person name="Cros-Aarteil S."/>
            <person name="Calhoun S."/>
            <person name="Haridas S."/>
            <person name="Kuo A."/>
            <person name="Mondo S."/>
            <person name="Pangilinan J."/>
            <person name="Riley R."/>
            <person name="LaButti K."/>
            <person name="Andreopoulos B."/>
            <person name="Lipzen A."/>
            <person name="Chen C."/>
            <person name="Yan M."/>
            <person name="Daum C."/>
            <person name="Ng V."/>
            <person name="Clum A."/>
            <person name="Steindorff A."/>
            <person name="Ohm R.A."/>
            <person name="Martin F."/>
            <person name="Silar P."/>
            <person name="Natvig D.O."/>
            <person name="Lalanne C."/>
            <person name="Gautier V."/>
            <person name="Ament-Velasquez S.L."/>
            <person name="Kruys A."/>
            <person name="Hutchinson M.I."/>
            <person name="Powell A.J."/>
            <person name="Barry K."/>
            <person name="Miller A.N."/>
            <person name="Grigoriev I.V."/>
            <person name="Debuchy R."/>
            <person name="Gladieux P."/>
            <person name="Hiltunen Thoren M."/>
            <person name="Johannesson H."/>
        </authorList>
    </citation>
    <scope>NUCLEOTIDE SEQUENCE</scope>
    <source>
        <strain evidence="3">CBS 731.68</strain>
    </source>
</reference>
<sequence>MKIVWILAALAAAACCNAESISENEAWEVIRANKDNDTALHTIYAPPWTYVLTLFAFIYTALHLNVPAKTDFLSLLVTRTKWVIMALIPPGTFDFNLRYAFFVVMGEAKFTDRAFRREHSPEPGRYLELAKRDCWVYIKRERIAAKSKANVLQKALVLLQVSYTAATCVNRRAYGPPITSLELHTMVHVICAVAMYKPLDVSEAELVYDAEWDKVLAVLIQRWKYRQAPDIFYIRPSLQNDERLGNWQFWIPNTDPKGLAVWNAVVAGFDAQWGRGTVEIKTGPMSNGTGLTKLVNLQGFPVIECLSEAGDLGLSYFNAFLDIEMMLIAVQQTAFLVLLAVAFAAVYGGVHLSASSFEFPTAVECLQWKIMWFIIIGVIPAMVGTMAITWEDRIPINLISACYMTLEIVIRAAYGCARLYIVPTGLYYTPPRLLMVPHA</sequence>
<evidence type="ECO:0000256" key="2">
    <source>
        <dbReference type="SAM" id="SignalP"/>
    </source>
</evidence>
<feature type="signal peptide" evidence="2">
    <location>
        <begin position="1"/>
        <end position="18"/>
    </location>
</feature>
<proteinExistence type="predicted"/>
<evidence type="ECO:0000313" key="3">
    <source>
        <dbReference type="EMBL" id="KAK4121221.1"/>
    </source>
</evidence>
<keyword evidence="4" id="KW-1185">Reference proteome</keyword>
<feature type="transmembrane region" description="Helical" evidence="1">
    <location>
        <begin position="370"/>
        <end position="390"/>
    </location>
</feature>
<protein>
    <submittedName>
        <fullName evidence="3">Uncharacterized protein</fullName>
    </submittedName>
</protein>
<comment type="caution">
    <text evidence="3">The sequence shown here is derived from an EMBL/GenBank/DDBJ whole genome shotgun (WGS) entry which is preliminary data.</text>
</comment>
<dbReference type="PANTHER" id="PTHR35043:SF7">
    <property type="entry name" value="TRANSCRIPTION FACTOR DOMAIN-CONTAINING PROTEIN"/>
    <property type="match status" value="1"/>
</dbReference>
<name>A0AAN6Z0T5_9PEZI</name>
<feature type="chain" id="PRO_5042816648" evidence="2">
    <location>
        <begin position="19"/>
        <end position="439"/>
    </location>
</feature>
<organism evidence="3 4">
    <name type="scientific">Parathielavia appendiculata</name>
    <dbReference type="NCBI Taxonomy" id="2587402"/>
    <lineage>
        <taxon>Eukaryota</taxon>
        <taxon>Fungi</taxon>
        <taxon>Dikarya</taxon>
        <taxon>Ascomycota</taxon>
        <taxon>Pezizomycotina</taxon>
        <taxon>Sordariomycetes</taxon>
        <taxon>Sordariomycetidae</taxon>
        <taxon>Sordariales</taxon>
        <taxon>Chaetomiaceae</taxon>
        <taxon>Parathielavia</taxon>
    </lineage>
</organism>